<reference evidence="1" key="1">
    <citation type="journal article" date="2013" name="Nat. Commun.">
        <title>Whole-genome sequencing of Oryza brachyantha reveals mechanisms underlying Oryza genome evolution.</title>
        <authorList>
            <person name="Chen J."/>
            <person name="Huang Q."/>
            <person name="Gao D."/>
            <person name="Wang J."/>
            <person name="Lang Y."/>
            <person name="Liu T."/>
            <person name="Li B."/>
            <person name="Bai Z."/>
            <person name="Luis Goicoechea J."/>
            <person name="Liang C."/>
            <person name="Chen C."/>
            <person name="Zhang W."/>
            <person name="Sun S."/>
            <person name="Liao Y."/>
            <person name="Zhang X."/>
            <person name="Yang L."/>
            <person name="Song C."/>
            <person name="Wang M."/>
            <person name="Shi J."/>
            <person name="Liu G."/>
            <person name="Liu J."/>
            <person name="Zhou H."/>
            <person name="Zhou W."/>
            <person name="Yu Q."/>
            <person name="An N."/>
            <person name="Chen Y."/>
            <person name="Cai Q."/>
            <person name="Wang B."/>
            <person name="Liu B."/>
            <person name="Min J."/>
            <person name="Huang Y."/>
            <person name="Wu H."/>
            <person name="Li Z."/>
            <person name="Zhang Y."/>
            <person name="Yin Y."/>
            <person name="Song W."/>
            <person name="Jiang J."/>
            <person name="Jackson S.A."/>
            <person name="Wing R.A."/>
            <person name="Wang J."/>
            <person name="Chen M."/>
        </authorList>
    </citation>
    <scope>NUCLEOTIDE SEQUENCE [LARGE SCALE GENOMIC DNA]</scope>
    <source>
        <strain evidence="1">cv. IRGC 101232</strain>
    </source>
</reference>
<name>J3MEL3_ORYBR</name>
<dbReference type="EnsemblPlants" id="OB06G24570.1">
    <property type="protein sequence ID" value="OB06G24570.1"/>
    <property type="gene ID" value="OB06G24570"/>
</dbReference>
<dbReference type="Proteomes" id="UP000006038">
    <property type="component" value="Chromosome 6"/>
</dbReference>
<dbReference type="Gramene" id="OB06G24570.1">
    <property type="protein sequence ID" value="OB06G24570.1"/>
    <property type="gene ID" value="OB06G24570"/>
</dbReference>
<dbReference type="AlphaFoldDB" id="J3MEL3"/>
<evidence type="ECO:0000313" key="1">
    <source>
        <dbReference type="EnsemblPlants" id="OB06G24570.1"/>
    </source>
</evidence>
<proteinExistence type="predicted"/>
<accession>J3MEL3</accession>
<organism evidence="1">
    <name type="scientific">Oryza brachyantha</name>
    <name type="common">malo sina</name>
    <dbReference type="NCBI Taxonomy" id="4533"/>
    <lineage>
        <taxon>Eukaryota</taxon>
        <taxon>Viridiplantae</taxon>
        <taxon>Streptophyta</taxon>
        <taxon>Embryophyta</taxon>
        <taxon>Tracheophyta</taxon>
        <taxon>Spermatophyta</taxon>
        <taxon>Magnoliopsida</taxon>
        <taxon>Liliopsida</taxon>
        <taxon>Poales</taxon>
        <taxon>Poaceae</taxon>
        <taxon>BOP clade</taxon>
        <taxon>Oryzoideae</taxon>
        <taxon>Oryzeae</taxon>
        <taxon>Oryzinae</taxon>
        <taxon>Oryza</taxon>
    </lineage>
</organism>
<reference evidence="1" key="2">
    <citation type="submission" date="2013-04" db="UniProtKB">
        <authorList>
            <consortium name="EnsemblPlants"/>
        </authorList>
    </citation>
    <scope>IDENTIFICATION</scope>
</reference>
<dbReference type="HOGENOM" id="CLU_3017478_0_0_1"/>
<keyword evidence="2" id="KW-1185">Reference proteome</keyword>
<sequence length="56" mass="6401">MHAEYSSHGFLRAGLNNQLDHTILGQQELERRAQQLNCKFQIKPVGIVSFFTRNAS</sequence>
<protein>
    <submittedName>
        <fullName evidence="1">Uncharacterized protein</fullName>
    </submittedName>
</protein>
<evidence type="ECO:0000313" key="2">
    <source>
        <dbReference type="Proteomes" id="UP000006038"/>
    </source>
</evidence>